<accession>A0ABR1L7W8</accession>
<evidence type="ECO:0000313" key="8">
    <source>
        <dbReference type="EMBL" id="KAK7529757.1"/>
    </source>
</evidence>
<dbReference type="Pfam" id="PF00743">
    <property type="entry name" value="FMO-like"/>
    <property type="match status" value="1"/>
</dbReference>
<proteinExistence type="inferred from homology"/>
<dbReference type="Gene3D" id="3.50.50.60">
    <property type="entry name" value="FAD/NAD(P)-binding domain"/>
    <property type="match status" value="3"/>
</dbReference>
<reference evidence="8 9" key="1">
    <citation type="submission" date="2024-04" db="EMBL/GenBank/DDBJ databases">
        <title>Phyllosticta paracitricarpa is synonymous to the EU quarantine fungus P. citricarpa based on phylogenomic analyses.</title>
        <authorList>
            <consortium name="Lawrence Berkeley National Laboratory"/>
            <person name="Van Ingen-Buijs V.A."/>
            <person name="Van Westerhoven A.C."/>
            <person name="Haridas S."/>
            <person name="Skiadas P."/>
            <person name="Martin F."/>
            <person name="Groenewald J.Z."/>
            <person name="Crous P.W."/>
            <person name="Seidl M.F."/>
        </authorList>
    </citation>
    <scope>NUCLEOTIDE SEQUENCE [LARGE SCALE GENOMIC DNA]</scope>
    <source>
        <strain evidence="8 9">CBS 122670</strain>
    </source>
</reference>
<comment type="caution">
    <text evidence="8">The sequence shown here is derived from an EMBL/GenBank/DDBJ whole genome shotgun (WGS) entry which is preliminary data.</text>
</comment>
<dbReference type="Proteomes" id="UP001365128">
    <property type="component" value="Unassembled WGS sequence"/>
</dbReference>
<evidence type="ECO:0000256" key="1">
    <source>
        <dbReference type="ARBA" id="ARBA00001974"/>
    </source>
</evidence>
<dbReference type="EMBL" id="JBBPDW010000067">
    <property type="protein sequence ID" value="KAK7529757.1"/>
    <property type="molecule type" value="Genomic_DNA"/>
</dbReference>
<keyword evidence="7" id="KW-0503">Monooxygenase</keyword>
<dbReference type="PANTHER" id="PTHR43098:SF3">
    <property type="entry name" value="L-ORNITHINE N(5)-MONOOXYGENASE-RELATED"/>
    <property type="match status" value="1"/>
</dbReference>
<keyword evidence="9" id="KW-1185">Reference proteome</keyword>
<evidence type="ECO:0000256" key="6">
    <source>
        <dbReference type="ARBA" id="ARBA00023002"/>
    </source>
</evidence>
<dbReference type="SUPFAM" id="SSF51905">
    <property type="entry name" value="FAD/NAD(P)-binding domain"/>
    <property type="match status" value="2"/>
</dbReference>
<dbReference type="PANTHER" id="PTHR43098">
    <property type="entry name" value="L-ORNITHINE N(5)-MONOOXYGENASE-RELATED"/>
    <property type="match status" value="1"/>
</dbReference>
<evidence type="ECO:0000256" key="7">
    <source>
        <dbReference type="ARBA" id="ARBA00023033"/>
    </source>
</evidence>
<comment type="cofactor">
    <cofactor evidence="1">
        <name>FAD</name>
        <dbReference type="ChEBI" id="CHEBI:57692"/>
    </cofactor>
</comment>
<evidence type="ECO:0000256" key="4">
    <source>
        <dbReference type="ARBA" id="ARBA00022827"/>
    </source>
</evidence>
<keyword evidence="4" id="KW-0274">FAD</keyword>
<keyword evidence="5" id="KW-0521">NADP</keyword>
<gene>
    <name evidence="8" type="ORF">IWX46DRAFT_414963</name>
</gene>
<comment type="similarity">
    <text evidence="2">Belongs to the FAD-binding monooxygenase family.</text>
</comment>
<keyword evidence="3" id="KW-0285">Flavoprotein</keyword>
<protein>
    <submittedName>
        <fullName evidence="8">Cyclopentanone 1,2-monooxygenase</fullName>
    </submittedName>
</protein>
<evidence type="ECO:0000313" key="9">
    <source>
        <dbReference type="Proteomes" id="UP001365128"/>
    </source>
</evidence>
<evidence type="ECO:0000256" key="2">
    <source>
        <dbReference type="ARBA" id="ARBA00010139"/>
    </source>
</evidence>
<evidence type="ECO:0000256" key="3">
    <source>
        <dbReference type="ARBA" id="ARBA00022630"/>
    </source>
</evidence>
<name>A0ABR1L7W8_9PEZI</name>
<sequence>MHFQAETRDDDGLYASGTNGFTADLETDIIVVGAGFGGIYLLHRLRDEYGYDVKIFEAGEELGGVWHWNCYPGARVDSMVPVYELSIEKLWRNWNWTEKYPDYTELRKYFEFVEEQLDIKKDVFFRSKVVHAQFDKPSARWIVKTEDGRIARSKFFICCTGFAAKRHFPDWPGLEKFQGVMHHSSFWPNEGVEVTGKRVAVIGTGSTGIQIAQETAKTAKSVTVFQRTPNLCLPMRQQKLTVEEQEANKKHYPDMYNYRLTTFSGFPMDFVNRKTFDDTPEEREKFFEELWSKGGFHFWLGTYKDMLFDEKANDEAWNFWLKKTRARITDPKKRELLAPLQKPHPWGTKRPSLEQNFYEMMDRPQNEIVDAKKTPVVEVTEKGLKTSDGQEREFDVIALATGFDGVTGGMKNMGLMDVDGNDINDKWKNGLYTNLGMTLSGFPNFFYLYGAHGPTAFSNGPSCVECQADWIIDALAKMKREGISYIDPTKESEKRWREKIEELSKATLFHNVDSWYMGANIPGKVREQLSYAGGFPMYIQEISKSLYNGFEGFITA</sequence>
<keyword evidence="6" id="KW-0560">Oxidoreductase</keyword>
<dbReference type="InterPro" id="IPR050775">
    <property type="entry name" value="FAD-binding_Monooxygenases"/>
</dbReference>
<organism evidence="8 9">
    <name type="scientific">Phyllosticta citricarpa</name>
    <dbReference type="NCBI Taxonomy" id="55181"/>
    <lineage>
        <taxon>Eukaryota</taxon>
        <taxon>Fungi</taxon>
        <taxon>Dikarya</taxon>
        <taxon>Ascomycota</taxon>
        <taxon>Pezizomycotina</taxon>
        <taxon>Dothideomycetes</taxon>
        <taxon>Dothideomycetes incertae sedis</taxon>
        <taxon>Botryosphaeriales</taxon>
        <taxon>Phyllostictaceae</taxon>
        <taxon>Phyllosticta</taxon>
    </lineage>
</organism>
<dbReference type="InterPro" id="IPR020946">
    <property type="entry name" value="Flavin_mOase-like"/>
</dbReference>
<dbReference type="InterPro" id="IPR036188">
    <property type="entry name" value="FAD/NAD-bd_sf"/>
</dbReference>
<evidence type="ECO:0000256" key="5">
    <source>
        <dbReference type="ARBA" id="ARBA00022857"/>
    </source>
</evidence>